<accession>A0A7Z7IY85</accession>
<comment type="caution">
    <text evidence="1">The sequence shown here is derived from an EMBL/GenBank/DDBJ whole genome shotgun (WGS) entry which is preliminary data.</text>
</comment>
<evidence type="ECO:0000313" key="1">
    <source>
        <dbReference type="EMBL" id="SOO22705.1"/>
    </source>
</evidence>
<dbReference type="EMBL" id="OCZC01000043">
    <property type="protein sequence ID" value="SOO22705.1"/>
    <property type="molecule type" value="Genomic_DNA"/>
</dbReference>
<proteinExistence type="predicted"/>
<sequence>MATHVRRTLPMPETCVRRHWLKMLTDIATADAQAHSRYRVTGFQPRLSQRGAGACTTAVSINALFRAR</sequence>
<reference evidence="1 2" key="1">
    <citation type="submission" date="2017-10" db="EMBL/GenBank/DDBJ databases">
        <authorList>
            <person name="Regsiter A."/>
            <person name="William W."/>
        </authorList>
    </citation>
    <scope>NUCLEOTIDE SEQUENCE [LARGE SCALE GENOMIC DNA]</scope>
    <source>
        <strain evidence="1 2">CFBP6991</strain>
    </source>
</reference>
<gene>
    <name evidence="1" type="ORF">XFF6991_150469</name>
</gene>
<dbReference type="Proteomes" id="UP000234345">
    <property type="component" value="Unassembled WGS sequence"/>
</dbReference>
<name>A0A7Z7IY85_XANCH</name>
<evidence type="ECO:0000313" key="2">
    <source>
        <dbReference type="Proteomes" id="UP000234345"/>
    </source>
</evidence>
<organism evidence="1 2">
    <name type="scientific">Xanthomonas campestris pv. phaseoli</name>
    <dbReference type="NCBI Taxonomy" id="317013"/>
    <lineage>
        <taxon>Bacteria</taxon>
        <taxon>Pseudomonadati</taxon>
        <taxon>Pseudomonadota</taxon>
        <taxon>Gammaproteobacteria</taxon>
        <taxon>Lysobacterales</taxon>
        <taxon>Lysobacteraceae</taxon>
        <taxon>Xanthomonas</taxon>
    </lineage>
</organism>
<protein>
    <submittedName>
        <fullName evidence="1">Uncharacterized protein</fullName>
    </submittedName>
</protein>
<dbReference type="AlphaFoldDB" id="A0A7Z7IY85"/>